<evidence type="ECO:0000259" key="2">
    <source>
        <dbReference type="SMART" id="SM00244"/>
    </source>
</evidence>
<dbReference type="SMART" id="SM00244">
    <property type="entry name" value="PHB"/>
    <property type="match status" value="1"/>
</dbReference>
<name>A0AAD7XS53_9STRA</name>
<dbReference type="SUPFAM" id="SSF117892">
    <property type="entry name" value="Band 7/SPFH domain"/>
    <property type="match status" value="1"/>
</dbReference>
<dbReference type="Gene3D" id="3.30.479.30">
    <property type="entry name" value="Band 7 domain"/>
    <property type="match status" value="1"/>
</dbReference>
<sequence length="373" mass="39995">MLLAVLAVASGDGSVDLRTLAAVGALSLAGICCRESCALITQGKSALVEKLGKFDRQLGPGFHLKLPFVERIAAHLSIRERVLDVPPQRCITADNAPLMADAVIFFKILDVTKAVYAIDDFEIGLQNMILTQLRSEIGQMTLDSTRVAASRRKDIDGTRSRLADSHRVCLFSAREKLNAILLREANEVTHHWGILVVRVEVRDILPSPDIVSAMELQLAAERKKRAAILESEGQRQAQINTAQARRDSIVLAAEGERQRLEAEASGISRALDIIAAALEDAEKTDARRHSAAFMLERARIEAGLALAKSPNAKVVAMPSSSSSGGVGKKPDLDAVAFLASTLGLASSSGSSDNDNSHVTLAPATNTIRPAEQQ</sequence>
<dbReference type="PRINTS" id="PR00721">
    <property type="entry name" value="STOMATIN"/>
</dbReference>
<gene>
    <name evidence="3" type="ORF">CTAYLR_000759</name>
</gene>
<dbReference type="CDD" id="cd08829">
    <property type="entry name" value="SPFH_paraslipin"/>
    <property type="match status" value="1"/>
</dbReference>
<dbReference type="InterPro" id="IPR001107">
    <property type="entry name" value="Band_7"/>
</dbReference>
<dbReference type="EMBL" id="JAQMWT010000005">
    <property type="protein sequence ID" value="KAJ8614427.1"/>
    <property type="molecule type" value="Genomic_DNA"/>
</dbReference>
<evidence type="ECO:0000313" key="4">
    <source>
        <dbReference type="Proteomes" id="UP001230188"/>
    </source>
</evidence>
<dbReference type="InterPro" id="IPR050710">
    <property type="entry name" value="Band7/mec-2_domain"/>
</dbReference>
<organism evidence="3 4">
    <name type="scientific">Chrysophaeum taylorii</name>
    <dbReference type="NCBI Taxonomy" id="2483200"/>
    <lineage>
        <taxon>Eukaryota</taxon>
        <taxon>Sar</taxon>
        <taxon>Stramenopiles</taxon>
        <taxon>Ochrophyta</taxon>
        <taxon>Pelagophyceae</taxon>
        <taxon>Pelagomonadales</taxon>
        <taxon>Pelagomonadaceae</taxon>
        <taxon>Chrysophaeum</taxon>
    </lineage>
</organism>
<comment type="caution">
    <text evidence="3">The sequence shown here is derived from an EMBL/GenBank/DDBJ whole genome shotgun (WGS) entry which is preliminary data.</text>
</comment>
<evidence type="ECO:0000313" key="3">
    <source>
        <dbReference type="EMBL" id="KAJ8614427.1"/>
    </source>
</evidence>
<feature type="domain" description="Band 7" evidence="2">
    <location>
        <begin position="35"/>
        <end position="218"/>
    </location>
</feature>
<evidence type="ECO:0000256" key="1">
    <source>
        <dbReference type="SAM" id="MobiDB-lite"/>
    </source>
</evidence>
<dbReference type="GO" id="GO:0016020">
    <property type="term" value="C:membrane"/>
    <property type="evidence" value="ECO:0007669"/>
    <property type="project" value="InterPro"/>
</dbReference>
<feature type="region of interest" description="Disordered" evidence="1">
    <location>
        <begin position="344"/>
        <end position="373"/>
    </location>
</feature>
<dbReference type="Proteomes" id="UP001230188">
    <property type="component" value="Unassembled WGS sequence"/>
</dbReference>
<dbReference type="InterPro" id="IPR001972">
    <property type="entry name" value="Stomatin_HflK_fam"/>
</dbReference>
<dbReference type="Pfam" id="PF01145">
    <property type="entry name" value="Band_7"/>
    <property type="match status" value="1"/>
</dbReference>
<dbReference type="AlphaFoldDB" id="A0AAD7XS53"/>
<accession>A0AAD7XS53</accession>
<reference evidence="3" key="1">
    <citation type="submission" date="2023-01" db="EMBL/GenBank/DDBJ databases">
        <title>Metagenome sequencing of chrysophaentin producing Chrysophaeum taylorii.</title>
        <authorList>
            <person name="Davison J."/>
            <person name="Bewley C."/>
        </authorList>
    </citation>
    <scope>NUCLEOTIDE SEQUENCE</scope>
    <source>
        <strain evidence="3">NIES-1699</strain>
    </source>
</reference>
<dbReference type="PANTHER" id="PTHR43327">
    <property type="entry name" value="STOMATIN-LIKE PROTEIN 2, MITOCHONDRIAL"/>
    <property type="match status" value="1"/>
</dbReference>
<dbReference type="PANTHER" id="PTHR43327:SF10">
    <property type="entry name" value="STOMATIN-LIKE PROTEIN 2, MITOCHONDRIAL"/>
    <property type="match status" value="1"/>
</dbReference>
<proteinExistence type="predicted"/>
<keyword evidence="4" id="KW-1185">Reference proteome</keyword>
<dbReference type="InterPro" id="IPR036013">
    <property type="entry name" value="Band_7/SPFH_dom_sf"/>
</dbReference>
<protein>
    <recommendedName>
        <fullName evidence="2">Band 7 domain-containing protein</fullName>
    </recommendedName>
</protein>
<feature type="compositionally biased region" description="Polar residues" evidence="1">
    <location>
        <begin position="362"/>
        <end position="373"/>
    </location>
</feature>
<feature type="compositionally biased region" description="Low complexity" evidence="1">
    <location>
        <begin position="344"/>
        <end position="353"/>
    </location>
</feature>